<proteinExistence type="predicted"/>
<sequence>MPLDIAICSHATRVSTSLKLRLDNSVGQSVVMTLSL</sequence>
<name>A0A0A8YLS0_ARUDO</name>
<organism evidence="1">
    <name type="scientific">Arundo donax</name>
    <name type="common">Giant reed</name>
    <name type="synonym">Donax arundinaceus</name>
    <dbReference type="NCBI Taxonomy" id="35708"/>
    <lineage>
        <taxon>Eukaryota</taxon>
        <taxon>Viridiplantae</taxon>
        <taxon>Streptophyta</taxon>
        <taxon>Embryophyta</taxon>
        <taxon>Tracheophyta</taxon>
        <taxon>Spermatophyta</taxon>
        <taxon>Magnoliopsida</taxon>
        <taxon>Liliopsida</taxon>
        <taxon>Poales</taxon>
        <taxon>Poaceae</taxon>
        <taxon>PACMAD clade</taxon>
        <taxon>Arundinoideae</taxon>
        <taxon>Arundineae</taxon>
        <taxon>Arundo</taxon>
    </lineage>
</organism>
<evidence type="ECO:0000313" key="1">
    <source>
        <dbReference type="EMBL" id="JAD26563.1"/>
    </source>
</evidence>
<dbReference type="AlphaFoldDB" id="A0A0A8YLS0"/>
<protein>
    <submittedName>
        <fullName evidence="1">Uncharacterized protein</fullName>
    </submittedName>
</protein>
<reference evidence="1" key="2">
    <citation type="journal article" date="2015" name="Data Brief">
        <title>Shoot transcriptome of the giant reed, Arundo donax.</title>
        <authorList>
            <person name="Barrero R.A."/>
            <person name="Guerrero F.D."/>
            <person name="Moolhuijzen P."/>
            <person name="Goolsby J.A."/>
            <person name="Tidwell J."/>
            <person name="Bellgard S.E."/>
            <person name="Bellgard M.I."/>
        </authorList>
    </citation>
    <scope>NUCLEOTIDE SEQUENCE</scope>
    <source>
        <tissue evidence="1">Shoot tissue taken approximately 20 cm above the soil surface</tissue>
    </source>
</reference>
<reference evidence="1" key="1">
    <citation type="submission" date="2014-09" db="EMBL/GenBank/DDBJ databases">
        <authorList>
            <person name="Magalhaes I.L.F."/>
            <person name="Oliveira U."/>
            <person name="Santos F.R."/>
            <person name="Vidigal T.H.D.A."/>
            <person name="Brescovit A.D."/>
            <person name="Santos A.J."/>
        </authorList>
    </citation>
    <scope>NUCLEOTIDE SEQUENCE</scope>
    <source>
        <tissue evidence="1">Shoot tissue taken approximately 20 cm above the soil surface</tissue>
    </source>
</reference>
<accession>A0A0A8YLS0</accession>
<dbReference type="EMBL" id="GBRH01271332">
    <property type="protein sequence ID" value="JAD26563.1"/>
    <property type="molecule type" value="Transcribed_RNA"/>
</dbReference>